<dbReference type="GO" id="GO:0050660">
    <property type="term" value="F:flavin adenine dinucleotide binding"/>
    <property type="evidence" value="ECO:0007669"/>
    <property type="project" value="InterPro"/>
</dbReference>
<keyword evidence="11 16" id="KW-0676">Redox-active center</keyword>
<dbReference type="eggNOG" id="COG1249">
    <property type="taxonomic scope" value="Bacteria"/>
</dbReference>
<keyword evidence="20" id="KW-1185">Reference proteome</keyword>
<comment type="subcellular location">
    <subcellularLocation>
        <location evidence="1">Cytoplasm</location>
    </subcellularLocation>
</comment>
<dbReference type="SUPFAM" id="SSF55424">
    <property type="entry name" value="FAD/NAD-linked reductases, dimerisation (C-terminal) domain"/>
    <property type="match status" value="1"/>
</dbReference>
<dbReference type="SUPFAM" id="SSF51905">
    <property type="entry name" value="FAD/NAD(P)-binding domain"/>
    <property type="match status" value="1"/>
</dbReference>
<dbReference type="FunFam" id="3.30.390.30:FF:000001">
    <property type="entry name" value="Dihydrolipoyl dehydrogenase"/>
    <property type="match status" value="1"/>
</dbReference>
<evidence type="ECO:0000256" key="10">
    <source>
        <dbReference type="ARBA" id="ARBA00023157"/>
    </source>
</evidence>
<keyword evidence="9 14" id="KW-0520">NAD</keyword>
<sequence>MYDVIVVGGGPAGYPAAIRASRSGLKVALVEKNKLGGVCLNCGCIPTKALLHIAEKYHFVKTGAAELGINVSNVFLTFSSAIAYAQEKIKKLAAGVSYLMKKNKVELFYSSGRILPGKQVKLEDLGKTISAKNIILATGSTPKEITGLEYDHELIWNYNDAMTATKMPKSLLVVGAGAIGVEFACIYNVFGSKVTVIEMQNQILPAEDTEISNLAEAAFKESGITIRKGTTIQSLKKDKDKVLVTLSDGTNLEVERILVAGGVEASSQNLGLEQIPTIRMNKGFVSVDKYCETGEPGVYAIGDLRGFPCVAHKAIYDAYVCTAKIAGKEPVPLEMDSIPSCIYSFPSIASVGLTEEAAIRMGHKVKIGRAKAEGNGKSVVLGKDKGLVKTVFDAKTGELLGAHIIGYEATEILNGYIIAKASEATVESLKAVVFPHPTISEMMYEAVLAADNEEVHS</sequence>
<dbReference type="NCBIfam" id="TIGR01350">
    <property type="entry name" value="lipoamide_DH"/>
    <property type="match status" value="1"/>
</dbReference>
<dbReference type="Pfam" id="PF07992">
    <property type="entry name" value="Pyr_redox_2"/>
    <property type="match status" value="1"/>
</dbReference>
<dbReference type="InterPro" id="IPR050151">
    <property type="entry name" value="Class-I_Pyr_Nuc-Dis_Oxidored"/>
</dbReference>
<feature type="active site" description="Proton acceptor" evidence="13">
    <location>
        <position position="436"/>
    </location>
</feature>
<feature type="binding site" evidence="14">
    <location>
        <position position="48"/>
    </location>
    <ligand>
        <name>FAD</name>
        <dbReference type="ChEBI" id="CHEBI:57692"/>
    </ligand>
</feature>
<feature type="binding site" evidence="14">
    <location>
        <begin position="175"/>
        <end position="182"/>
    </location>
    <ligand>
        <name>NAD(+)</name>
        <dbReference type="ChEBI" id="CHEBI:57540"/>
    </ligand>
</feature>
<feature type="binding site" evidence="14">
    <location>
        <position position="198"/>
    </location>
    <ligand>
        <name>NAD(+)</name>
        <dbReference type="ChEBI" id="CHEBI:57540"/>
    </ligand>
</feature>
<evidence type="ECO:0000256" key="6">
    <source>
        <dbReference type="ARBA" id="ARBA00022630"/>
    </source>
</evidence>
<evidence type="ECO:0000256" key="15">
    <source>
        <dbReference type="PIRSR" id="PIRSR000350-4"/>
    </source>
</evidence>
<keyword evidence="7 14" id="KW-0274">FAD</keyword>
<reference evidence="19 20" key="1">
    <citation type="journal article" date="2006" name="PLoS Genet.">
        <title>Comparative genomics of emerging human ehrlichiosis agents.</title>
        <authorList>
            <person name="Dunning Hotopp J.C."/>
            <person name="Lin M."/>
            <person name="Madupu R."/>
            <person name="Crabtree J."/>
            <person name="Angiuoli S.V."/>
            <person name="Eisen J.A."/>
            <person name="Seshadri R."/>
            <person name="Ren Q."/>
            <person name="Wu M."/>
            <person name="Utterback T.R."/>
            <person name="Smith S."/>
            <person name="Lewis M."/>
            <person name="Khouri H."/>
            <person name="Zhang C."/>
            <person name="Niu H."/>
            <person name="Lin Q."/>
            <person name="Ohashi N."/>
            <person name="Zhi N."/>
            <person name="Nelson W."/>
            <person name="Brinkac L.M."/>
            <person name="Dodson R.J."/>
            <person name="Rosovitz M.J."/>
            <person name="Sundaram J."/>
            <person name="Daugherty S.C."/>
            <person name="Davidsen T."/>
            <person name="Durkin A.S."/>
            <person name="Gwinn M."/>
            <person name="Haft D.H."/>
            <person name="Selengut J.D."/>
            <person name="Sullivan S.A."/>
            <person name="Zafar N."/>
            <person name="Zhou L."/>
            <person name="Benahmed F."/>
            <person name="Forberger H."/>
            <person name="Halpin R."/>
            <person name="Mulligan S."/>
            <person name="Robinson J."/>
            <person name="White O."/>
            <person name="Rikihisa Y."/>
            <person name="Tettelin H."/>
        </authorList>
    </citation>
    <scope>NUCLEOTIDE SEQUENCE [LARGE SCALE GENOMIC DNA]</scope>
    <source>
        <strain evidence="20">ATCC VR-367 / Miyayama</strain>
    </source>
</reference>
<evidence type="ECO:0000256" key="9">
    <source>
        <dbReference type="ARBA" id="ARBA00023027"/>
    </source>
</evidence>
<dbReference type="AlphaFoldDB" id="Q2GDU8"/>
<keyword evidence="5" id="KW-0963">Cytoplasm</keyword>
<dbReference type="InterPro" id="IPR004099">
    <property type="entry name" value="Pyr_nucl-diS_OxRdtase_dimer"/>
</dbReference>
<dbReference type="RefSeq" id="WP_011451854.1">
    <property type="nucleotide sequence ID" value="NC_007798.1"/>
</dbReference>
<evidence type="ECO:0000313" key="19">
    <source>
        <dbReference type="EMBL" id="ABD46234.1"/>
    </source>
</evidence>
<evidence type="ECO:0000256" key="5">
    <source>
        <dbReference type="ARBA" id="ARBA00022490"/>
    </source>
</evidence>
<dbReference type="InterPro" id="IPR023753">
    <property type="entry name" value="FAD/NAD-binding_dom"/>
</dbReference>
<comment type="miscellaneous">
    <text evidence="16">The active site is a redox-active disulfide bond.</text>
</comment>
<protein>
    <recommendedName>
        <fullName evidence="4 16">Dihydrolipoyl dehydrogenase</fullName>
        <ecNumber evidence="3 16">1.8.1.4</ecNumber>
    </recommendedName>
</protein>
<dbReference type="Pfam" id="PF02852">
    <property type="entry name" value="Pyr_redox_dim"/>
    <property type="match status" value="1"/>
</dbReference>
<dbReference type="GO" id="GO:0006103">
    <property type="term" value="P:2-oxoglutarate metabolic process"/>
    <property type="evidence" value="ECO:0007669"/>
    <property type="project" value="TreeGrafter"/>
</dbReference>
<evidence type="ECO:0000256" key="2">
    <source>
        <dbReference type="ARBA" id="ARBA00007532"/>
    </source>
</evidence>
<evidence type="ECO:0000256" key="1">
    <source>
        <dbReference type="ARBA" id="ARBA00004496"/>
    </source>
</evidence>
<feature type="disulfide bond" description="Redox-active" evidence="15">
    <location>
        <begin position="39"/>
        <end position="44"/>
    </location>
</feature>
<dbReference type="InterPro" id="IPR016156">
    <property type="entry name" value="FAD/NAD-linked_Rdtase_dimer_sf"/>
</dbReference>
<keyword evidence="14" id="KW-0547">Nucleotide-binding</keyword>
<evidence type="ECO:0000256" key="16">
    <source>
        <dbReference type="RuleBase" id="RU003692"/>
    </source>
</evidence>
<feature type="binding site" evidence="14">
    <location>
        <begin position="138"/>
        <end position="140"/>
    </location>
    <ligand>
        <name>FAD</name>
        <dbReference type="ChEBI" id="CHEBI:57692"/>
    </ligand>
</feature>
<feature type="binding site" evidence="14">
    <location>
        <position position="262"/>
    </location>
    <ligand>
        <name>NAD(+)</name>
        <dbReference type="ChEBI" id="CHEBI:57540"/>
    </ligand>
</feature>
<dbReference type="PROSITE" id="PS00076">
    <property type="entry name" value="PYRIDINE_REDOX_1"/>
    <property type="match status" value="1"/>
</dbReference>
<feature type="domain" description="FAD/NAD(P)-binding" evidence="18">
    <location>
        <begin position="2"/>
        <end position="317"/>
    </location>
</feature>
<dbReference type="STRING" id="222891.NSE_0463"/>
<feature type="domain" description="Pyridine nucleotide-disulphide oxidoreductase dimerisation" evidence="17">
    <location>
        <begin position="338"/>
        <end position="446"/>
    </location>
</feature>
<organism evidence="19 20">
    <name type="scientific">Ehrlichia sennetsu (strain ATCC VR-367 / Miyayama)</name>
    <name type="common">Neorickettsia sennetsu</name>
    <dbReference type="NCBI Taxonomy" id="222891"/>
    <lineage>
        <taxon>Bacteria</taxon>
        <taxon>Pseudomonadati</taxon>
        <taxon>Pseudomonadota</taxon>
        <taxon>Alphaproteobacteria</taxon>
        <taxon>Rickettsiales</taxon>
        <taxon>Anaplasmataceae</taxon>
        <taxon>Ehrlichia</taxon>
    </lineage>
</organism>
<dbReference type="GO" id="GO:0005737">
    <property type="term" value="C:cytoplasm"/>
    <property type="evidence" value="ECO:0007669"/>
    <property type="project" value="UniProtKB-SubCell"/>
</dbReference>
<dbReference type="HOGENOM" id="CLU_016755_0_2_5"/>
<gene>
    <name evidence="19" type="primary">lpdA-1</name>
    <name evidence="19" type="ordered locus">NSE_0463</name>
</gene>
<dbReference type="InterPro" id="IPR001100">
    <property type="entry name" value="Pyr_nuc-diS_OxRdtase"/>
</dbReference>
<dbReference type="EMBL" id="CP000237">
    <property type="protein sequence ID" value="ABD46234.1"/>
    <property type="molecule type" value="Genomic_DNA"/>
</dbReference>
<keyword evidence="6 16" id="KW-0285">Flavoprotein</keyword>
<comment type="catalytic activity">
    <reaction evidence="12 16">
        <text>N(6)-[(R)-dihydrolipoyl]-L-lysyl-[protein] + NAD(+) = N(6)-[(R)-lipoyl]-L-lysyl-[protein] + NADH + H(+)</text>
        <dbReference type="Rhea" id="RHEA:15045"/>
        <dbReference type="Rhea" id="RHEA-COMP:10474"/>
        <dbReference type="Rhea" id="RHEA-COMP:10475"/>
        <dbReference type="ChEBI" id="CHEBI:15378"/>
        <dbReference type="ChEBI" id="CHEBI:57540"/>
        <dbReference type="ChEBI" id="CHEBI:57945"/>
        <dbReference type="ChEBI" id="CHEBI:83099"/>
        <dbReference type="ChEBI" id="CHEBI:83100"/>
        <dbReference type="EC" id="1.8.1.4"/>
    </reaction>
</comment>
<evidence type="ECO:0000259" key="18">
    <source>
        <dbReference type="Pfam" id="PF07992"/>
    </source>
</evidence>
<dbReference type="InterPro" id="IPR012999">
    <property type="entry name" value="Pyr_OxRdtase_I_AS"/>
</dbReference>
<name>Q2GDU8_EHRS3</name>
<dbReference type="PRINTS" id="PR00411">
    <property type="entry name" value="PNDRDTASEI"/>
</dbReference>
<dbReference type="PIRSF" id="PIRSF000350">
    <property type="entry name" value="Mercury_reductase_MerA"/>
    <property type="match status" value="1"/>
</dbReference>
<dbReference type="PANTHER" id="PTHR22912">
    <property type="entry name" value="DISULFIDE OXIDOREDUCTASE"/>
    <property type="match status" value="1"/>
</dbReference>
<dbReference type="Gene3D" id="3.30.390.30">
    <property type="match status" value="1"/>
</dbReference>
<dbReference type="InterPro" id="IPR006258">
    <property type="entry name" value="Lipoamide_DH"/>
</dbReference>
<evidence type="ECO:0000259" key="17">
    <source>
        <dbReference type="Pfam" id="PF02852"/>
    </source>
</evidence>
<accession>Q2GDU8</accession>
<comment type="cofactor">
    <cofactor evidence="14 16">
        <name>FAD</name>
        <dbReference type="ChEBI" id="CHEBI:57692"/>
    </cofactor>
    <text evidence="14 16">Binds 1 FAD per subunit.</text>
</comment>
<feature type="binding site" evidence="14">
    <location>
        <position position="303"/>
    </location>
    <ligand>
        <name>FAD</name>
        <dbReference type="ChEBI" id="CHEBI:57692"/>
    </ligand>
</feature>
<dbReference type="InterPro" id="IPR036188">
    <property type="entry name" value="FAD/NAD-bd_sf"/>
</dbReference>
<keyword evidence="10" id="KW-1015">Disulfide bond</keyword>
<comment type="similarity">
    <text evidence="2 16">Belongs to the class-I pyridine nucleotide-disulfide oxidoreductase family.</text>
</comment>
<evidence type="ECO:0000256" key="7">
    <source>
        <dbReference type="ARBA" id="ARBA00022827"/>
    </source>
</evidence>
<dbReference type="PANTHER" id="PTHR22912:SF217">
    <property type="entry name" value="DIHYDROLIPOYL DEHYDROGENASE"/>
    <property type="match status" value="1"/>
</dbReference>
<keyword evidence="8 16" id="KW-0560">Oxidoreductase</keyword>
<evidence type="ECO:0000313" key="20">
    <source>
        <dbReference type="Proteomes" id="UP000001942"/>
    </source>
</evidence>
<evidence type="ECO:0000256" key="8">
    <source>
        <dbReference type="ARBA" id="ARBA00023002"/>
    </source>
</evidence>
<evidence type="ECO:0000256" key="4">
    <source>
        <dbReference type="ARBA" id="ARBA00016961"/>
    </source>
</evidence>
<dbReference type="Gene3D" id="3.50.50.60">
    <property type="entry name" value="FAD/NAD(P)-binding domain"/>
    <property type="match status" value="2"/>
</dbReference>
<dbReference type="EC" id="1.8.1.4" evidence="3 16"/>
<proteinExistence type="inferred from homology"/>
<evidence type="ECO:0000256" key="11">
    <source>
        <dbReference type="ARBA" id="ARBA00023284"/>
    </source>
</evidence>
<evidence type="ECO:0000256" key="13">
    <source>
        <dbReference type="PIRSR" id="PIRSR000350-2"/>
    </source>
</evidence>
<dbReference type="GO" id="GO:0004148">
    <property type="term" value="F:dihydrolipoyl dehydrogenase (NADH) activity"/>
    <property type="evidence" value="ECO:0007669"/>
    <property type="project" value="UniProtKB-EC"/>
</dbReference>
<feature type="binding site" evidence="14">
    <location>
        <position position="112"/>
    </location>
    <ligand>
        <name>FAD</name>
        <dbReference type="ChEBI" id="CHEBI:57692"/>
    </ligand>
</feature>
<evidence type="ECO:0000256" key="14">
    <source>
        <dbReference type="PIRSR" id="PIRSR000350-3"/>
    </source>
</evidence>
<dbReference type="KEGG" id="nse:NSE_0463"/>
<dbReference type="OrthoDB" id="9776382at2"/>
<dbReference type="Proteomes" id="UP000001942">
    <property type="component" value="Chromosome"/>
</dbReference>
<dbReference type="PRINTS" id="PR00368">
    <property type="entry name" value="FADPNR"/>
</dbReference>
<evidence type="ECO:0000256" key="12">
    <source>
        <dbReference type="ARBA" id="ARBA00049187"/>
    </source>
</evidence>
<evidence type="ECO:0000256" key="3">
    <source>
        <dbReference type="ARBA" id="ARBA00012608"/>
    </source>
</evidence>